<dbReference type="InterPro" id="IPR013762">
    <property type="entry name" value="Integrase-like_cat_sf"/>
</dbReference>
<protein>
    <submittedName>
        <fullName evidence="5">Tyrosine-type recombinase/integrase</fullName>
    </submittedName>
</protein>
<dbReference type="GO" id="GO:0015074">
    <property type="term" value="P:DNA integration"/>
    <property type="evidence" value="ECO:0007669"/>
    <property type="project" value="InterPro"/>
</dbReference>
<reference evidence="5" key="1">
    <citation type="submission" date="2022-12" db="EMBL/GenBank/DDBJ databases">
        <title>Polyphasic identification of a Novel Hot-Spring Cyanobacterium Ocullathermofonsia sinensis gen nov. sp. nov. and Genomic Insights on its Adaptations to the Thermal Habitat.</title>
        <authorList>
            <person name="Daroch M."/>
            <person name="Tang J."/>
            <person name="Jiang Y."/>
        </authorList>
    </citation>
    <scope>NUCLEOTIDE SEQUENCE</scope>
    <source>
        <strain evidence="5">PKUAC-SCTA174</strain>
    </source>
</reference>
<gene>
    <name evidence="5" type="ORF">OXH18_04145</name>
</gene>
<dbReference type="InterPro" id="IPR011010">
    <property type="entry name" value="DNA_brk_join_enz"/>
</dbReference>
<feature type="domain" description="Tyr recombinase" evidence="4">
    <location>
        <begin position="5"/>
        <end position="206"/>
    </location>
</feature>
<organism evidence="5 6">
    <name type="scientific">Thermocoleostomius sinensis A174</name>
    <dbReference type="NCBI Taxonomy" id="2016057"/>
    <lineage>
        <taxon>Bacteria</taxon>
        <taxon>Bacillati</taxon>
        <taxon>Cyanobacteriota</taxon>
        <taxon>Cyanophyceae</taxon>
        <taxon>Oculatellales</taxon>
        <taxon>Oculatellaceae</taxon>
        <taxon>Thermocoleostomius</taxon>
    </lineage>
</organism>
<keyword evidence="2" id="KW-0238">DNA-binding</keyword>
<dbReference type="EMBL" id="CP113797">
    <property type="protein sequence ID" value="WAL61199.1"/>
    <property type="molecule type" value="Genomic_DNA"/>
</dbReference>
<evidence type="ECO:0000259" key="4">
    <source>
        <dbReference type="PROSITE" id="PS51898"/>
    </source>
</evidence>
<dbReference type="PROSITE" id="PS51898">
    <property type="entry name" value="TYR_RECOMBINASE"/>
    <property type="match status" value="1"/>
</dbReference>
<evidence type="ECO:0000256" key="2">
    <source>
        <dbReference type="ARBA" id="ARBA00023125"/>
    </source>
</evidence>
<dbReference type="AlphaFoldDB" id="A0A9E8ZG34"/>
<evidence type="ECO:0000313" key="5">
    <source>
        <dbReference type="EMBL" id="WAL61199.1"/>
    </source>
</evidence>
<proteinExistence type="inferred from homology"/>
<dbReference type="Pfam" id="PF00589">
    <property type="entry name" value="Phage_integrase"/>
    <property type="match status" value="1"/>
</dbReference>
<evidence type="ECO:0000313" key="6">
    <source>
        <dbReference type="Proteomes" id="UP001163152"/>
    </source>
</evidence>
<keyword evidence="3" id="KW-0233">DNA recombination</keyword>
<keyword evidence="6" id="KW-1185">Reference proteome</keyword>
<dbReference type="Proteomes" id="UP001163152">
    <property type="component" value="Chromosome"/>
</dbReference>
<name>A0A9E8ZG34_9CYAN</name>
<dbReference type="PANTHER" id="PTHR30349:SF41">
    <property type="entry name" value="INTEGRASE_RECOMBINASE PROTEIN MJ0367-RELATED"/>
    <property type="match status" value="1"/>
</dbReference>
<dbReference type="RefSeq" id="WP_268611156.1">
    <property type="nucleotide sequence ID" value="NZ_CP113797.1"/>
</dbReference>
<dbReference type="PANTHER" id="PTHR30349">
    <property type="entry name" value="PHAGE INTEGRASE-RELATED"/>
    <property type="match status" value="1"/>
</dbReference>
<dbReference type="GO" id="GO:0003677">
    <property type="term" value="F:DNA binding"/>
    <property type="evidence" value="ECO:0007669"/>
    <property type="project" value="UniProtKB-KW"/>
</dbReference>
<evidence type="ECO:0000256" key="3">
    <source>
        <dbReference type="ARBA" id="ARBA00023172"/>
    </source>
</evidence>
<dbReference type="SUPFAM" id="SSF56349">
    <property type="entry name" value="DNA breaking-rejoining enzymes"/>
    <property type="match status" value="1"/>
</dbReference>
<dbReference type="GO" id="GO:0006310">
    <property type="term" value="P:DNA recombination"/>
    <property type="evidence" value="ECO:0007669"/>
    <property type="project" value="UniProtKB-KW"/>
</dbReference>
<dbReference type="InterPro" id="IPR050090">
    <property type="entry name" value="Tyrosine_recombinase_XerCD"/>
</dbReference>
<dbReference type="InterPro" id="IPR002104">
    <property type="entry name" value="Integrase_catalytic"/>
</dbReference>
<dbReference type="KEGG" id="tsin:OXH18_04145"/>
<sequence>MSEDEDINPFTKEERDRIIQAFETDRYYKYYAPLIEFLFMTGCRPSEAVALQWQHISADCCSIRFEQAVVDSETGLVFKKGLKTQKKRAFPANDRLAALLASIKPAHATGETKVFPSPKGTWIDVHNLTNRGWRAVLSKLEGIEYRKLYQTRHTFITAALETAVTMPDGKIKMLDAKDVGRLVGTSPKMIYEHYAGQARELFVPEF</sequence>
<evidence type="ECO:0000256" key="1">
    <source>
        <dbReference type="ARBA" id="ARBA00008857"/>
    </source>
</evidence>
<dbReference type="Gene3D" id="1.10.443.10">
    <property type="entry name" value="Intergrase catalytic core"/>
    <property type="match status" value="1"/>
</dbReference>
<comment type="similarity">
    <text evidence="1">Belongs to the 'phage' integrase family.</text>
</comment>
<accession>A0A9E8ZG34</accession>